<reference evidence="14 15" key="1">
    <citation type="submission" date="2016-09" db="EMBL/GenBank/DDBJ databases">
        <title>Genomic analysis reveals versatility of anaerobic energy metabolism of Geosporobacter ferrireducens IRF9 of phylum Firmicutes.</title>
        <authorList>
            <person name="Kim S.-J."/>
        </authorList>
    </citation>
    <scope>NUCLEOTIDE SEQUENCE [LARGE SCALE GENOMIC DNA]</scope>
    <source>
        <strain evidence="14 15">IRF9</strain>
    </source>
</reference>
<dbReference type="RefSeq" id="WP_069977269.1">
    <property type="nucleotide sequence ID" value="NZ_CP017269.1"/>
</dbReference>
<dbReference type="PANTHER" id="PTHR12358:SF106">
    <property type="entry name" value="LIPID KINASE YEGS"/>
    <property type="match status" value="1"/>
</dbReference>
<sequence length="292" mass="31561">MSILFIVNPVAGKGKSLEFAAYIENTLKEKGIDYAMKFTTLKGEAEHIAKEAADGTYEKIVAVGGDGTVYEVINGLAGGTAALGVIPSGTGNDFVKTMKISPKLESALETVLNGEITAIDCGKVNGRYFINVASIGLDAEIVKKTEEMKKYIPGPTAYMAGLFKTLFQYRLQDVEIVIDDWVYKGKITLVAVGNGKYYGGGMKVVPSAKIDDGYFTVCLIKPMSKFKMLRLLPTIFSGDHIQESEVIILKGKKIRVSSKDPMILNTDGDISGTTPAVLEIIENRTSVIVPNK</sequence>
<keyword evidence="9" id="KW-0460">Magnesium</keyword>
<dbReference type="Pfam" id="PF19279">
    <property type="entry name" value="YegS_C"/>
    <property type="match status" value="1"/>
</dbReference>
<keyword evidence="15" id="KW-1185">Reference proteome</keyword>
<dbReference type="NCBIfam" id="TIGR00147">
    <property type="entry name" value="YegS/Rv2252/BmrU family lipid kinase"/>
    <property type="match status" value="1"/>
</dbReference>
<evidence type="ECO:0000256" key="2">
    <source>
        <dbReference type="ARBA" id="ARBA00005983"/>
    </source>
</evidence>
<dbReference type="GO" id="GO:0008654">
    <property type="term" value="P:phospholipid biosynthetic process"/>
    <property type="evidence" value="ECO:0007669"/>
    <property type="project" value="UniProtKB-KW"/>
</dbReference>
<dbReference type="GO" id="GO:0016301">
    <property type="term" value="F:kinase activity"/>
    <property type="evidence" value="ECO:0007669"/>
    <property type="project" value="UniProtKB-KW"/>
</dbReference>
<dbReference type="KEGG" id="gfe:Gferi_13365"/>
<dbReference type="GO" id="GO:0005886">
    <property type="term" value="C:plasma membrane"/>
    <property type="evidence" value="ECO:0007669"/>
    <property type="project" value="TreeGrafter"/>
</dbReference>
<keyword evidence="11" id="KW-0594">Phospholipid biosynthesis</keyword>
<name>A0A1D8GHV9_9FIRM</name>
<dbReference type="OrthoDB" id="9786026at2"/>
<keyword evidence="12" id="KW-1208">Phospholipid metabolism</keyword>
<evidence type="ECO:0000256" key="10">
    <source>
        <dbReference type="ARBA" id="ARBA00023098"/>
    </source>
</evidence>
<dbReference type="PROSITE" id="PS50146">
    <property type="entry name" value="DAGK"/>
    <property type="match status" value="1"/>
</dbReference>
<keyword evidence="5" id="KW-0479">Metal-binding</keyword>
<dbReference type="SUPFAM" id="SSF111331">
    <property type="entry name" value="NAD kinase/diacylglycerol kinase-like"/>
    <property type="match status" value="1"/>
</dbReference>
<evidence type="ECO:0000256" key="12">
    <source>
        <dbReference type="ARBA" id="ARBA00023264"/>
    </source>
</evidence>
<dbReference type="GO" id="GO:0046872">
    <property type="term" value="F:metal ion binding"/>
    <property type="evidence" value="ECO:0007669"/>
    <property type="project" value="UniProtKB-KW"/>
</dbReference>
<dbReference type="PANTHER" id="PTHR12358">
    <property type="entry name" value="SPHINGOSINE KINASE"/>
    <property type="match status" value="1"/>
</dbReference>
<dbReference type="InterPro" id="IPR005218">
    <property type="entry name" value="Diacylglycerol/lipid_kinase"/>
</dbReference>
<evidence type="ECO:0000256" key="1">
    <source>
        <dbReference type="ARBA" id="ARBA00001946"/>
    </source>
</evidence>
<dbReference type="InterPro" id="IPR050187">
    <property type="entry name" value="Lipid_Phosphate_FormReg"/>
</dbReference>
<gene>
    <name evidence="14" type="ORF">Gferi_13365</name>
</gene>
<dbReference type="InterPro" id="IPR016064">
    <property type="entry name" value="NAD/diacylglycerol_kinase_sf"/>
</dbReference>
<keyword evidence="7" id="KW-0418">Kinase</keyword>
<evidence type="ECO:0000256" key="4">
    <source>
        <dbReference type="ARBA" id="ARBA00022679"/>
    </source>
</evidence>
<dbReference type="InterPro" id="IPR001206">
    <property type="entry name" value="Diacylglycerol_kinase_cat_dom"/>
</dbReference>
<dbReference type="InterPro" id="IPR045540">
    <property type="entry name" value="YegS/DAGK_C"/>
</dbReference>
<keyword evidence="4" id="KW-0808">Transferase</keyword>
<protein>
    <recommendedName>
        <fullName evidence="13">DAGKc domain-containing protein</fullName>
    </recommendedName>
</protein>
<keyword evidence="6" id="KW-0547">Nucleotide-binding</keyword>
<dbReference type="Pfam" id="PF00781">
    <property type="entry name" value="DAGK_cat"/>
    <property type="match status" value="1"/>
</dbReference>
<accession>A0A1D8GHV9</accession>
<evidence type="ECO:0000256" key="3">
    <source>
        <dbReference type="ARBA" id="ARBA00022516"/>
    </source>
</evidence>
<evidence type="ECO:0000256" key="8">
    <source>
        <dbReference type="ARBA" id="ARBA00022840"/>
    </source>
</evidence>
<dbReference type="Gene3D" id="3.40.50.10330">
    <property type="entry name" value="Probable inorganic polyphosphate/atp-NAD kinase, domain 1"/>
    <property type="match status" value="1"/>
</dbReference>
<proteinExistence type="inferred from homology"/>
<dbReference type="AlphaFoldDB" id="A0A1D8GHV9"/>
<evidence type="ECO:0000256" key="9">
    <source>
        <dbReference type="ARBA" id="ARBA00022842"/>
    </source>
</evidence>
<evidence type="ECO:0000259" key="13">
    <source>
        <dbReference type="PROSITE" id="PS50146"/>
    </source>
</evidence>
<evidence type="ECO:0000256" key="7">
    <source>
        <dbReference type="ARBA" id="ARBA00022777"/>
    </source>
</evidence>
<evidence type="ECO:0000256" key="6">
    <source>
        <dbReference type="ARBA" id="ARBA00022741"/>
    </source>
</evidence>
<feature type="domain" description="DAGKc" evidence="13">
    <location>
        <begin position="1"/>
        <end position="128"/>
    </location>
</feature>
<evidence type="ECO:0000256" key="5">
    <source>
        <dbReference type="ARBA" id="ARBA00022723"/>
    </source>
</evidence>
<evidence type="ECO:0000313" key="15">
    <source>
        <dbReference type="Proteomes" id="UP000095743"/>
    </source>
</evidence>
<keyword evidence="10" id="KW-0443">Lipid metabolism</keyword>
<dbReference type="Proteomes" id="UP000095743">
    <property type="component" value="Chromosome"/>
</dbReference>
<keyword evidence="8" id="KW-0067">ATP-binding</keyword>
<keyword evidence="3" id="KW-0444">Lipid biosynthesis</keyword>
<dbReference type="Gene3D" id="2.60.200.40">
    <property type="match status" value="1"/>
</dbReference>
<dbReference type="GO" id="GO:0005524">
    <property type="term" value="F:ATP binding"/>
    <property type="evidence" value="ECO:0007669"/>
    <property type="project" value="UniProtKB-KW"/>
</dbReference>
<dbReference type="STRING" id="1424294.Gferi_13365"/>
<comment type="similarity">
    <text evidence="2">Belongs to the diacylglycerol/lipid kinase family.</text>
</comment>
<dbReference type="InterPro" id="IPR017438">
    <property type="entry name" value="ATP-NAD_kinase_N"/>
</dbReference>
<organism evidence="14 15">
    <name type="scientific">Geosporobacter ferrireducens</name>
    <dbReference type="NCBI Taxonomy" id="1424294"/>
    <lineage>
        <taxon>Bacteria</taxon>
        <taxon>Bacillati</taxon>
        <taxon>Bacillota</taxon>
        <taxon>Clostridia</taxon>
        <taxon>Peptostreptococcales</taxon>
        <taxon>Thermotaleaceae</taxon>
        <taxon>Geosporobacter</taxon>
    </lineage>
</organism>
<dbReference type="SMART" id="SM00046">
    <property type="entry name" value="DAGKc"/>
    <property type="match status" value="1"/>
</dbReference>
<evidence type="ECO:0000256" key="11">
    <source>
        <dbReference type="ARBA" id="ARBA00023209"/>
    </source>
</evidence>
<evidence type="ECO:0000313" key="14">
    <source>
        <dbReference type="EMBL" id="AOT70478.1"/>
    </source>
</evidence>
<dbReference type="EMBL" id="CP017269">
    <property type="protein sequence ID" value="AOT70478.1"/>
    <property type="molecule type" value="Genomic_DNA"/>
</dbReference>
<comment type="cofactor">
    <cofactor evidence="1">
        <name>Mg(2+)</name>
        <dbReference type="ChEBI" id="CHEBI:18420"/>
    </cofactor>
</comment>